<evidence type="ECO:0000256" key="1">
    <source>
        <dbReference type="ARBA" id="ARBA00022801"/>
    </source>
</evidence>
<keyword evidence="1" id="KW-0378">Hydrolase</keyword>
<comment type="caution">
    <text evidence="3">The sequence shown here is derived from an EMBL/GenBank/DDBJ whole genome shotgun (WGS) entry which is preliminary data.</text>
</comment>
<dbReference type="EMBL" id="RCHS01003687">
    <property type="protein sequence ID" value="RMX40095.1"/>
    <property type="molecule type" value="Genomic_DNA"/>
</dbReference>
<evidence type="ECO:0000256" key="2">
    <source>
        <dbReference type="ARBA" id="ARBA00023180"/>
    </source>
</evidence>
<evidence type="ECO:0000313" key="4">
    <source>
        <dbReference type="Proteomes" id="UP000275408"/>
    </source>
</evidence>
<dbReference type="SUPFAM" id="SSF56300">
    <property type="entry name" value="Metallo-dependent phosphatases"/>
    <property type="match status" value="1"/>
</dbReference>
<feature type="non-terminal residue" evidence="3">
    <location>
        <position position="142"/>
    </location>
</feature>
<name>A0A3M6TFD5_POCDA</name>
<reference evidence="3 4" key="1">
    <citation type="journal article" date="2018" name="Sci. Rep.">
        <title>Comparative analysis of the Pocillopora damicornis genome highlights role of immune system in coral evolution.</title>
        <authorList>
            <person name="Cunning R."/>
            <person name="Bay R.A."/>
            <person name="Gillette P."/>
            <person name="Baker A.C."/>
            <person name="Traylor-Knowles N."/>
        </authorList>
    </citation>
    <scope>NUCLEOTIDE SEQUENCE [LARGE SCALE GENOMIC DNA]</scope>
    <source>
        <strain evidence="3">RSMAS</strain>
        <tissue evidence="3">Whole animal</tissue>
    </source>
</reference>
<dbReference type="GO" id="GO:0008081">
    <property type="term" value="F:phosphoric diester hydrolase activity"/>
    <property type="evidence" value="ECO:0007669"/>
    <property type="project" value="TreeGrafter"/>
</dbReference>
<accession>A0A3M6TFD5</accession>
<dbReference type="Proteomes" id="UP000275408">
    <property type="component" value="Unassembled WGS sequence"/>
</dbReference>
<protein>
    <submittedName>
        <fullName evidence="3">Uncharacterized protein</fullName>
    </submittedName>
</protein>
<keyword evidence="2" id="KW-0325">Glycoprotein</keyword>
<keyword evidence="4" id="KW-1185">Reference proteome</keyword>
<dbReference type="PANTHER" id="PTHR10340:SF57">
    <property type="entry name" value="METALLOPHOS DOMAIN-CONTAINING PROTEIN"/>
    <property type="match status" value="1"/>
</dbReference>
<sequence>MDLVGGRYHKVIAGQLFGHVHKDDFRLQTLESNSDSVSNDARKSFALIAPSLSPDYKSNPAFRVMILDEQSMSLYDYNQYYIDLDSTKVSSTPVWRLDYTFSKKYPLFANKSIDADRIYKLTEALINNENDMFWKAYAFSRQ</sequence>
<proteinExistence type="predicted"/>
<gene>
    <name evidence="3" type="ORF">pdam_00002225</name>
</gene>
<evidence type="ECO:0000313" key="3">
    <source>
        <dbReference type="EMBL" id="RMX40095.1"/>
    </source>
</evidence>
<dbReference type="PANTHER" id="PTHR10340">
    <property type="entry name" value="SPHINGOMYELIN PHOSPHODIESTERASE"/>
    <property type="match status" value="1"/>
</dbReference>
<dbReference type="GO" id="GO:0005615">
    <property type="term" value="C:extracellular space"/>
    <property type="evidence" value="ECO:0007669"/>
    <property type="project" value="TreeGrafter"/>
</dbReference>
<dbReference type="InterPro" id="IPR029052">
    <property type="entry name" value="Metallo-depent_PP-like"/>
</dbReference>
<organism evidence="3 4">
    <name type="scientific">Pocillopora damicornis</name>
    <name type="common">Cauliflower coral</name>
    <name type="synonym">Millepora damicornis</name>
    <dbReference type="NCBI Taxonomy" id="46731"/>
    <lineage>
        <taxon>Eukaryota</taxon>
        <taxon>Metazoa</taxon>
        <taxon>Cnidaria</taxon>
        <taxon>Anthozoa</taxon>
        <taxon>Hexacorallia</taxon>
        <taxon>Scleractinia</taxon>
        <taxon>Astrocoeniina</taxon>
        <taxon>Pocilloporidae</taxon>
        <taxon>Pocillopora</taxon>
    </lineage>
</organism>
<dbReference type="OrthoDB" id="5967633at2759"/>
<dbReference type="AlphaFoldDB" id="A0A3M6TFD5"/>